<dbReference type="PROSITE" id="PS51324">
    <property type="entry name" value="ERV_ALR"/>
    <property type="match status" value="1"/>
</dbReference>
<keyword evidence="3" id="KW-0285">Flavoprotein</keyword>
<evidence type="ECO:0000256" key="2">
    <source>
        <dbReference type="ARBA" id="ARBA00012512"/>
    </source>
</evidence>
<reference evidence="9" key="1">
    <citation type="journal article" date="2020" name="Nature">
        <title>Giant virus diversity and host interactions through global metagenomics.</title>
        <authorList>
            <person name="Schulz F."/>
            <person name="Roux S."/>
            <person name="Paez-Espino D."/>
            <person name="Jungbluth S."/>
            <person name="Walsh D.A."/>
            <person name="Denef V.J."/>
            <person name="McMahon K.D."/>
            <person name="Konstantinidis K.T."/>
            <person name="Eloe-Fadrosh E.A."/>
            <person name="Kyrpides N.C."/>
            <person name="Woyke T."/>
        </authorList>
    </citation>
    <scope>NUCLEOTIDE SEQUENCE</scope>
    <source>
        <strain evidence="9">GVMAG-S-1101164-72</strain>
    </source>
</reference>
<feature type="transmembrane region" description="Helical" evidence="7">
    <location>
        <begin position="127"/>
        <end position="149"/>
    </location>
</feature>
<dbReference type="PANTHER" id="PTHR12645:SF0">
    <property type="entry name" value="FAD-LINKED SULFHYDRYL OXIDASE ALR"/>
    <property type="match status" value="1"/>
</dbReference>
<organism evidence="9">
    <name type="scientific">viral metagenome</name>
    <dbReference type="NCBI Taxonomy" id="1070528"/>
    <lineage>
        <taxon>unclassified sequences</taxon>
        <taxon>metagenomes</taxon>
        <taxon>organismal metagenomes</taxon>
    </lineage>
</organism>
<dbReference type="GO" id="GO:0016971">
    <property type="term" value="F:flavin-dependent sulfhydryl oxidase activity"/>
    <property type="evidence" value="ECO:0007669"/>
    <property type="project" value="InterPro"/>
</dbReference>
<keyword evidence="4" id="KW-0274">FAD</keyword>
<protein>
    <recommendedName>
        <fullName evidence="2">thiol oxidase</fullName>
        <ecNumber evidence="2">1.8.3.2</ecNumber>
    </recommendedName>
</protein>
<name>A0A6C0AP55_9ZZZZ</name>
<keyword evidence="7" id="KW-0472">Membrane</keyword>
<keyword evidence="7" id="KW-1133">Transmembrane helix</keyword>
<evidence type="ECO:0000256" key="6">
    <source>
        <dbReference type="ARBA" id="ARBA00023157"/>
    </source>
</evidence>
<dbReference type="SUPFAM" id="SSF69000">
    <property type="entry name" value="FAD-dependent thiol oxidase"/>
    <property type="match status" value="1"/>
</dbReference>
<dbReference type="PANTHER" id="PTHR12645">
    <property type="entry name" value="ALR/ERV"/>
    <property type="match status" value="1"/>
</dbReference>
<evidence type="ECO:0000256" key="7">
    <source>
        <dbReference type="SAM" id="Phobius"/>
    </source>
</evidence>
<dbReference type="EC" id="1.8.3.2" evidence="2"/>
<evidence type="ECO:0000256" key="5">
    <source>
        <dbReference type="ARBA" id="ARBA00023002"/>
    </source>
</evidence>
<evidence type="ECO:0000256" key="1">
    <source>
        <dbReference type="ARBA" id="ARBA00001974"/>
    </source>
</evidence>
<dbReference type="InterPro" id="IPR039799">
    <property type="entry name" value="ALR/ERV"/>
</dbReference>
<comment type="cofactor">
    <cofactor evidence="1">
        <name>FAD</name>
        <dbReference type="ChEBI" id="CHEBI:57692"/>
    </cofactor>
</comment>
<feature type="domain" description="ERV/ALR sulfhydryl oxidase" evidence="8">
    <location>
        <begin position="1"/>
        <end position="103"/>
    </location>
</feature>
<sequence length="155" mass="17902">MQFSPTVWGPFFWHTIHIAALGYSKEPTYTEKRAAKEFFESLQFMIPCGVCKEHYAQHLKTNPISPFLDRRQDLFRWTVMVHNAVNVTLKKPTLTEQDVLAYYNKLGKRDRSPVWTKDDMKEVDLQSFIRGFCVGFLGIGLIGGGVWGLNKLNMI</sequence>
<proteinExistence type="predicted"/>
<dbReference type="Pfam" id="PF04777">
    <property type="entry name" value="Evr1_Alr"/>
    <property type="match status" value="1"/>
</dbReference>
<dbReference type="InterPro" id="IPR036774">
    <property type="entry name" value="ERV/ALR_sulphydryl_oxid_sf"/>
</dbReference>
<keyword evidence="5" id="KW-0560">Oxidoreductase</keyword>
<keyword evidence="6" id="KW-1015">Disulfide bond</keyword>
<evidence type="ECO:0000256" key="4">
    <source>
        <dbReference type="ARBA" id="ARBA00022827"/>
    </source>
</evidence>
<evidence type="ECO:0000259" key="8">
    <source>
        <dbReference type="PROSITE" id="PS51324"/>
    </source>
</evidence>
<accession>A0A6C0AP55</accession>
<dbReference type="InterPro" id="IPR017905">
    <property type="entry name" value="ERV/ALR_sulphydryl_oxidase"/>
</dbReference>
<keyword evidence="7" id="KW-0812">Transmembrane</keyword>
<evidence type="ECO:0000256" key="3">
    <source>
        <dbReference type="ARBA" id="ARBA00022630"/>
    </source>
</evidence>
<dbReference type="GO" id="GO:0050660">
    <property type="term" value="F:flavin adenine dinucleotide binding"/>
    <property type="evidence" value="ECO:0007669"/>
    <property type="project" value="TreeGrafter"/>
</dbReference>
<dbReference type="Gene3D" id="1.20.120.310">
    <property type="entry name" value="ERV/ALR sulfhydryl oxidase domain"/>
    <property type="match status" value="1"/>
</dbReference>
<dbReference type="EMBL" id="MN740758">
    <property type="protein sequence ID" value="QHS81532.1"/>
    <property type="molecule type" value="Genomic_DNA"/>
</dbReference>
<evidence type="ECO:0000313" key="9">
    <source>
        <dbReference type="EMBL" id="QHS81532.1"/>
    </source>
</evidence>
<dbReference type="GO" id="GO:0005739">
    <property type="term" value="C:mitochondrion"/>
    <property type="evidence" value="ECO:0007669"/>
    <property type="project" value="TreeGrafter"/>
</dbReference>
<dbReference type="AlphaFoldDB" id="A0A6C0AP55"/>